<sequence length="57" mass="6349">MGGRNLPTKGKFPTLPRGIIRQVTPSSIVSINRTEDTLDMLSCMSRLSIRTKWTSSL</sequence>
<comment type="caution">
    <text evidence="1">The sequence shown here is derived from an EMBL/GenBank/DDBJ whole genome shotgun (WGS) entry which is preliminary data.</text>
</comment>
<organism evidence="1 2">
    <name type="scientific">Anisodus tanguticus</name>
    <dbReference type="NCBI Taxonomy" id="243964"/>
    <lineage>
        <taxon>Eukaryota</taxon>
        <taxon>Viridiplantae</taxon>
        <taxon>Streptophyta</taxon>
        <taxon>Embryophyta</taxon>
        <taxon>Tracheophyta</taxon>
        <taxon>Spermatophyta</taxon>
        <taxon>Magnoliopsida</taxon>
        <taxon>eudicotyledons</taxon>
        <taxon>Gunneridae</taxon>
        <taxon>Pentapetalae</taxon>
        <taxon>asterids</taxon>
        <taxon>lamiids</taxon>
        <taxon>Solanales</taxon>
        <taxon>Solanaceae</taxon>
        <taxon>Solanoideae</taxon>
        <taxon>Hyoscyameae</taxon>
        <taxon>Anisodus</taxon>
    </lineage>
</organism>
<evidence type="ECO:0000313" key="1">
    <source>
        <dbReference type="EMBL" id="KAK4354424.1"/>
    </source>
</evidence>
<accession>A0AAE1RNL6</accession>
<evidence type="ECO:0000313" key="2">
    <source>
        <dbReference type="Proteomes" id="UP001291623"/>
    </source>
</evidence>
<dbReference type="EMBL" id="JAVYJV010000014">
    <property type="protein sequence ID" value="KAK4354424.1"/>
    <property type="molecule type" value="Genomic_DNA"/>
</dbReference>
<reference evidence="1" key="1">
    <citation type="submission" date="2023-12" db="EMBL/GenBank/DDBJ databases">
        <title>Genome assembly of Anisodus tanguticus.</title>
        <authorList>
            <person name="Wang Y.-J."/>
        </authorList>
    </citation>
    <scope>NUCLEOTIDE SEQUENCE</scope>
    <source>
        <strain evidence="1">KB-2021</strain>
        <tissue evidence="1">Leaf</tissue>
    </source>
</reference>
<gene>
    <name evidence="1" type="ORF">RND71_026618</name>
</gene>
<keyword evidence="2" id="KW-1185">Reference proteome</keyword>
<name>A0AAE1RNL6_9SOLA</name>
<protein>
    <submittedName>
        <fullName evidence="1">Uncharacterized protein</fullName>
    </submittedName>
</protein>
<dbReference type="Proteomes" id="UP001291623">
    <property type="component" value="Unassembled WGS sequence"/>
</dbReference>
<dbReference type="AlphaFoldDB" id="A0AAE1RNL6"/>
<proteinExistence type="predicted"/>